<dbReference type="Gene3D" id="2.60.40.3140">
    <property type="match status" value="1"/>
</dbReference>
<name>A0A4S4NZG3_9BACT</name>
<accession>A0A4S4NZG3</accession>
<feature type="domain" description="DUF3857" evidence="1">
    <location>
        <begin position="105"/>
        <end position="214"/>
    </location>
</feature>
<dbReference type="Gene3D" id="2.60.120.1130">
    <property type="match status" value="1"/>
</dbReference>
<dbReference type="InterPro" id="IPR038765">
    <property type="entry name" value="Papain-like_cys_pep_sf"/>
</dbReference>
<organism evidence="2 3">
    <name type="scientific">Neolewinella litorea</name>
    <dbReference type="NCBI Taxonomy" id="2562452"/>
    <lineage>
        <taxon>Bacteria</taxon>
        <taxon>Pseudomonadati</taxon>
        <taxon>Bacteroidota</taxon>
        <taxon>Saprospiria</taxon>
        <taxon>Saprospirales</taxon>
        <taxon>Lewinellaceae</taxon>
        <taxon>Neolewinella</taxon>
    </lineage>
</organism>
<dbReference type="InterPro" id="IPR024618">
    <property type="entry name" value="DUF3857"/>
</dbReference>
<sequence>MIRPCLLFLFIWAGAQVQGQSEALGVLALPDSLRQNANSVVMAHDLEYRVTSLRSATILERWVVTLLNSRHDREDLIIAAYDGESKINTFEVAATDLFGREFFRAKKGNIQDERVTSEVSFLEDRWVRYTKVPCTAYPCTIAVEIERKLTDFAAMAFPHWSPVQRDQSLVKSTFTAYVPNEIDLLYASSLVADPQVSVEGKDRIYRWTLENIPAQPSEPLAPVATETLPYVRVALGDFQIENYRGSFSDWSRFGSFIGSIMTGRDQLPDQLAAEVHAVVEGAATDRERVDRLYRFMQTRCRYVSVQLGIGGWQPFSATYVDENRYGDCKALSNYMGAMLKEVGIASYPVLINSSDVPYYAIREDFATSAFNHMVLYVPSEEMYLECTSKHAPTGYLGESTLDRGVLWITPEGGRLARTPSLVPSEHGHLRSVTQTLDGDNAVEFELSATYFGGAQELFRELAAYFGSTQDRLDWLHRNNFLPDVSGSAFTYTVAEDAPEVTLAYNTTLNSRVRKMGSRRFFALNPHPYTNIPDPQEERRLPVDYRTTRFLVDTVRVHYDESLEIESGLLSEALVYEHAVGEYRAEMRATDEGLLWIRTLLLRPALVPAEEFPEFRQFFVDVAKAESIQLVFRERRTK</sequence>
<reference evidence="2 3" key="1">
    <citation type="submission" date="2019-04" db="EMBL/GenBank/DDBJ databases">
        <title>Lewinella litorea sp. nov., isolated from a marine sand.</title>
        <authorList>
            <person name="Yoon J.-H."/>
        </authorList>
    </citation>
    <scope>NUCLEOTIDE SEQUENCE [LARGE SCALE GENOMIC DNA]</scope>
    <source>
        <strain evidence="2 3">HSMS-39</strain>
    </source>
</reference>
<dbReference type="RefSeq" id="WP_136456533.1">
    <property type="nucleotide sequence ID" value="NZ_SRSF01000001.1"/>
</dbReference>
<keyword evidence="3" id="KW-1185">Reference proteome</keyword>
<dbReference type="EMBL" id="SRSF01000001">
    <property type="protein sequence ID" value="THH41690.1"/>
    <property type="molecule type" value="Genomic_DNA"/>
</dbReference>
<dbReference type="Proteomes" id="UP000308528">
    <property type="component" value="Unassembled WGS sequence"/>
</dbReference>
<evidence type="ECO:0000259" key="1">
    <source>
        <dbReference type="Pfam" id="PF12969"/>
    </source>
</evidence>
<proteinExistence type="predicted"/>
<comment type="caution">
    <text evidence="2">The sequence shown here is derived from an EMBL/GenBank/DDBJ whole genome shotgun (WGS) entry which is preliminary data.</text>
</comment>
<dbReference type="OrthoDB" id="8595007at2"/>
<dbReference type="Gene3D" id="3.10.620.30">
    <property type="match status" value="1"/>
</dbReference>
<evidence type="ECO:0000313" key="3">
    <source>
        <dbReference type="Proteomes" id="UP000308528"/>
    </source>
</evidence>
<dbReference type="AlphaFoldDB" id="A0A4S4NZG3"/>
<dbReference type="SUPFAM" id="SSF54001">
    <property type="entry name" value="Cysteine proteinases"/>
    <property type="match status" value="1"/>
</dbReference>
<gene>
    <name evidence="2" type="ORF">E4021_03585</name>
</gene>
<protein>
    <submittedName>
        <fullName evidence="2">Transglutaminase domain-containing protein</fullName>
    </submittedName>
</protein>
<evidence type="ECO:0000313" key="2">
    <source>
        <dbReference type="EMBL" id="THH41690.1"/>
    </source>
</evidence>
<dbReference type="Pfam" id="PF12969">
    <property type="entry name" value="DUF3857"/>
    <property type="match status" value="1"/>
</dbReference>